<feature type="region of interest" description="Disordered" evidence="8">
    <location>
        <begin position="588"/>
        <end position="613"/>
    </location>
</feature>
<evidence type="ECO:0000313" key="10">
    <source>
        <dbReference type="EMBL" id="GIY47875.1"/>
    </source>
</evidence>
<keyword evidence="4" id="KW-0597">Phosphoprotein</keyword>
<keyword evidence="5 7" id="KW-0009">Actin-binding</keyword>
<dbReference type="GO" id="GO:0071933">
    <property type="term" value="F:Arp2/3 complex binding"/>
    <property type="evidence" value="ECO:0007669"/>
    <property type="project" value="TreeGrafter"/>
</dbReference>
<evidence type="ECO:0000256" key="4">
    <source>
        <dbReference type="ARBA" id="ARBA00022553"/>
    </source>
</evidence>
<dbReference type="Gene3D" id="6.10.280.150">
    <property type="match status" value="2"/>
</dbReference>
<comment type="function">
    <text evidence="7">Downstream effector molecule involved in the transmission of signals from tyrosine kinase receptors and small GTPases to the actin cytoskeleton. Promotes formation of actin filaments. Part of the WAVE complex that regulates lamellipodia formation. The WAVE complex regulates actin filament reorganization via its interaction with the Arp2/3 complex.</text>
</comment>
<evidence type="ECO:0000256" key="5">
    <source>
        <dbReference type="ARBA" id="ARBA00023203"/>
    </source>
</evidence>
<dbReference type="InterPro" id="IPR028288">
    <property type="entry name" value="SCAR/WAVE_fam"/>
</dbReference>
<evidence type="ECO:0000256" key="8">
    <source>
        <dbReference type="SAM" id="MobiDB-lite"/>
    </source>
</evidence>
<comment type="subunit">
    <text evidence="7">Binds actin and the Arp2/3 complex.</text>
</comment>
<dbReference type="FunFam" id="1.20.5.340:FF:000012">
    <property type="entry name" value="Wiskott-Aldrich syndrome protein family member 1"/>
    <property type="match status" value="1"/>
</dbReference>
<feature type="domain" description="WH2" evidence="9">
    <location>
        <begin position="543"/>
        <end position="560"/>
    </location>
</feature>
<evidence type="ECO:0000259" key="9">
    <source>
        <dbReference type="PROSITE" id="PS51082"/>
    </source>
</evidence>
<dbReference type="PROSITE" id="PS51082">
    <property type="entry name" value="WH2"/>
    <property type="match status" value="1"/>
</dbReference>
<evidence type="ECO:0000256" key="6">
    <source>
        <dbReference type="ARBA" id="ARBA00023212"/>
    </source>
</evidence>
<feature type="compositionally biased region" description="Polar residues" evidence="8">
    <location>
        <begin position="348"/>
        <end position="363"/>
    </location>
</feature>
<feature type="compositionally biased region" description="Polar residues" evidence="8">
    <location>
        <begin position="287"/>
        <end position="302"/>
    </location>
</feature>
<feature type="compositionally biased region" description="Basic residues" evidence="8">
    <location>
        <begin position="197"/>
        <end position="206"/>
    </location>
</feature>
<sequence length="613" mass="67564">MPFLQRVIQPVHVCRNTLPVDDRGALAIDIPNELECVTNGTLANIIRQLSSLSKHAENIFTTLFKESTAIAERTHSLQGRIDRLAVKVTQLDSNVEEVSLQDIHMRKAFRSSIVYDQQVVCRSSMPAAMFEIYKRCGKPPPLDKLNPYREDGRDGLKFYTDPNYFFDLWRQEMLKDTEKLIHDKGKKLHRPRPDGAKRHKKVRQPHNTREKYRMMACTQDFIDKSNYPQSNYSDTTQRTPSLASEGTEGLPMRPNSLELHMPYLEQDGSYGSPANHYPPPPPAYSEYQMQGYPQQNLVQQQHYPPPPPYSVNSPDHRISSSNNSTPTRRGGGSRPSQPPPAPPVVGTNGTSTPPVSATGTPSSGAGRYRSGSHSRETLPPPPPPPESVMNGYQPNHMAALYLTQKSVPMAGNNQGSRRDTPNHHPHLLNHMSLARDHTPPPDAISMASDSLDLPPPPPMPDGTELAVAPPSPPPPPLPNSVAVLPPPPPPLPQDNGACTIGSRVSDLRMQETHGVSCESTSTGSSKMSDETDSKSRSPAQGDGRSDLLAAIREGIKLRRVEDIKQKEVEKAAPLHDVASILARRVAMEFSDSDSASESEYDSEGWGEEDASEC</sequence>
<keyword evidence="11" id="KW-1185">Reference proteome</keyword>
<dbReference type="PANTHER" id="PTHR12902">
    <property type="entry name" value="WASP-1"/>
    <property type="match status" value="1"/>
</dbReference>
<dbReference type="AlphaFoldDB" id="A0AAV4TP11"/>
<gene>
    <name evidence="10" type="primary">Wasf3</name>
    <name evidence="10" type="ORF">CDAR_268201</name>
</gene>
<keyword evidence="6 7" id="KW-0206">Cytoskeleton</keyword>
<dbReference type="Pfam" id="PF02205">
    <property type="entry name" value="WH2"/>
    <property type="match status" value="1"/>
</dbReference>
<dbReference type="GO" id="GO:0031209">
    <property type="term" value="C:SCAR complex"/>
    <property type="evidence" value="ECO:0007669"/>
    <property type="project" value="TreeGrafter"/>
</dbReference>
<proteinExistence type="inferred from homology"/>
<dbReference type="GO" id="GO:0030036">
    <property type="term" value="P:actin cytoskeleton organization"/>
    <property type="evidence" value="ECO:0007669"/>
    <property type="project" value="UniProtKB-UniRule"/>
</dbReference>
<evidence type="ECO:0000256" key="2">
    <source>
        <dbReference type="ARBA" id="ARBA00006993"/>
    </source>
</evidence>
<dbReference type="GO" id="GO:0034237">
    <property type="term" value="F:protein kinase A regulatory subunit binding"/>
    <property type="evidence" value="ECO:0007669"/>
    <property type="project" value="TreeGrafter"/>
</dbReference>
<comment type="similarity">
    <text evidence="2 7">Belongs to the SCAR/WAVE family.</text>
</comment>
<dbReference type="InterPro" id="IPR003124">
    <property type="entry name" value="WH2_dom"/>
</dbReference>
<feature type="compositionally biased region" description="Acidic residues" evidence="8">
    <location>
        <begin position="590"/>
        <end position="613"/>
    </location>
</feature>
<evidence type="ECO:0000256" key="3">
    <source>
        <dbReference type="ARBA" id="ARBA00022490"/>
    </source>
</evidence>
<protein>
    <recommendedName>
        <fullName evidence="7">Wiskott-Aldrich syndrome protein family member</fullName>
        <shortName evidence="7">WASP family protein member</shortName>
    </recommendedName>
</protein>
<reference evidence="10 11" key="1">
    <citation type="submission" date="2021-06" db="EMBL/GenBank/DDBJ databases">
        <title>Caerostris darwini draft genome.</title>
        <authorList>
            <person name="Kono N."/>
            <person name="Arakawa K."/>
        </authorList>
    </citation>
    <scope>NUCLEOTIDE SEQUENCE [LARGE SCALE GENOMIC DNA]</scope>
</reference>
<keyword evidence="3 7" id="KW-0963">Cytoplasm</keyword>
<evidence type="ECO:0000256" key="7">
    <source>
        <dbReference type="RuleBase" id="RU367034"/>
    </source>
</evidence>
<dbReference type="GO" id="GO:0005856">
    <property type="term" value="C:cytoskeleton"/>
    <property type="evidence" value="ECO:0007669"/>
    <property type="project" value="UniProtKB-SubCell"/>
</dbReference>
<feature type="compositionally biased region" description="Pro residues" evidence="8">
    <location>
        <begin position="469"/>
        <end position="492"/>
    </location>
</feature>
<comment type="subcellular location">
    <subcellularLocation>
        <location evidence="1 7">Cytoplasm</location>
        <location evidence="1 7">Cytoskeleton</location>
    </subcellularLocation>
</comment>
<accession>A0AAV4TP11</accession>
<feature type="compositionally biased region" description="Polar residues" evidence="8">
    <location>
        <begin position="517"/>
        <end position="526"/>
    </location>
</feature>
<evidence type="ECO:0000256" key="1">
    <source>
        <dbReference type="ARBA" id="ARBA00004245"/>
    </source>
</evidence>
<dbReference type="GO" id="GO:2000601">
    <property type="term" value="P:positive regulation of Arp2/3 complex-mediated actin nucleation"/>
    <property type="evidence" value="ECO:0007669"/>
    <property type="project" value="TreeGrafter"/>
</dbReference>
<feature type="region of interest" description="Disordered" evidence="8">
    <location>
        <begin position="184"/>
        <end position="547"/>
    </location>
</feature>
<name>A0AAV4TP11_9ARAC</name>
<dbReference type="GO" id="GO:0003779">
    <property type="term" value="F:actin binding"/>
    <property type="evidence" value="ECO:0007669"/>
    <property type="project" value="UniProtKB-UniRule"/>
</dbReference>
<dbReference type="SMART" id="SM00246">
    <property type="entry name" value="WH2"/>
    <property type="match status" value="1"/>
</dbReference>
<comment type="caution">
    <text evidence="10">The sequence shown here is derived from an EMBL/GenBank/DDBJ whole genome shotgun (WGS) entry which is preliminary data.</text>
</comment>
<organism evidence="10 11">
    <name type="scientific">Caerostris darwini</name>
    <dbReference type="NCBI Taxonomy" id="1538125"/>
    <lineage>
        <taxon>Eukaryota</taxon>
        <taxon>Metazoa</taxon>
        <taxon>Ecdysozoa</taxon>
        <taxon>Arthropoda</taxon>
        <taxon>Chelicerata</taxon>
        <taxon>Arachnida</taxon>
        <taxon>Araneae</taxon>
        <taxon>Araneomorphae</taxon>
        <taxon>Entelegynae</taxon>
        <taxon>Araneoidea</taxon>
        <taxon>Araneidae</taxon>
        <taxon>Caerostris</taxon>
    </lineage>
</organism>
<dbReference type="EMBL" id="BPLQ01010026">
    <property type="protein sequence ID" value="GIY47875.1"/>
    <property type="molecule type" value="Genomic_DNA"/>
</dbReference>
<dbReference type="PANTHER" id="PTHR12902:SF1">
    <property type="entry name" value="WISKOTT-ALDRICH SYNDROME PROTEIN FAMILY MEMBER"/>
    <property type="match status" value="1"/>
</dbReference>
<feature type="compositionally biased region" description="Polar residues" evidence="8">
    <location>
        <begin position="226"/>
        <end position="244"/>
    </location>
</feature>
<dbReference type="Gene3D" id="1.20.5.340">
    <property type="match status" value="1"/>
</dbReference>
<evidence type="ECO:0000313" key="11">
    <source>
        <dbReference type="Proteomes" id="UP001054837"/>
    </source>
</evidence>
<feature type="compositionally biased region" description="Polar residues" evidence="8">
    <location>
        <begin position="403"/>
        <end position="415"/>
    </location>
</feature>
<dbReference type="Proteomes" id="UP001054837">
    <property type="component" value="Unassembled WGS sequence"/>
</dbReference>